<proteinExistence type="predicted"/>
<evidence type="ECO:0000313" key="2">
    <source>
        <dbReference type="EMBL" id="KMQ72808.1"/>
    </source>
</evidence>
<accession>A0A0J7J312</accession>
<feature type="region of interest" description="Disordered" evidence="1">
    <location>
        <begin position="1"/>
        <end position="88"/>
    </location>
</feature>
<dbReference type="PATRIC" id="fig|1658765.3.peg.3267"/>
<dbReference type="EMBL" id="LFBU01000002">
    <property type="protein sequence ID" value="KMQ72808.1"/>
    <property type="molecule type" value="Genomic_DNA"/>
</dbReference>
<dbReference type="AlphaFoldDB" id="A0A0J7J312"/>
<reference evidence="2 3" key="1">
    <citation type="submission" date="2015-06" db="EMBL/GenBank/DDBJ databases">
        <title>Marinobacter subterrani, a genetically tractable neutrophilic iron-oxidizing strain isolated from the Soudan Iron Mine.</title>
        <authorList>
            <person name="Bonis B.M."/>
            <person name="Gralnick J.A."/>
        </authorList>
    </citation>
    <scope>NUCLEOTIDE SEQUENCE [LARGE SCALE GENOMIC DNA]</scope>
    <source>
        <strain evidence="2 3">JG233</strain>
    </source>
</reference>
<sequence>MVNGLKRLAGRLFGDDGEGKEDLGKALEEQQTQEARVGILRGSLRSTPPRADPGQAVRDPGSRRARRSQGPARTVRGHGRERPQIGADLGKRRQLAAELEWQIVPPDGASSAERKAAEHAAEVFSSLEVEDLILDMGSAIGHGFSNLELSWGRDGSLRYIEQPQLRPQSWFRLHPDDQNQLTLRDMSLTGAPLWPLGWVQHRHKAKPGYIARSGLHRMLVWPYLFQNYALGDLAQLLEIYGMPARVASTPATPPTRKKPPCCGRWSPWARTLPASSPKAWPSTSWKRPRAGPMCTWP</sequence>
<evidence type="ECO:0000256" key="1">
    <source>
        <dbReference type="SAM" id="MobiDB-lite"/>
    </source>
</evidence>
<protein>
    <submittedName>
        <fullName evidence="2">Uncharacterized protein</fullName>
    </submittedName>
</protein>
<dbReference type="InterPro" id="IPR009279">
    <property type="entry name" value="Portal_Mu"/>
</dbReference>
<evidence type="ECO:0000313" key="3">
    <source>
        <dbReference type="Proteomes" id="UP000036102"/>
    </source>
</evidence>
<dbReference type="Proteomes" id="UP000036102">
    <property type="component" value="Unassembled WGS sequence"/>
</dbReference>
<organism evidence="2 3">
    <name type="scientific">Marinobacter subterrani</name>
    <dbReference type="NCBI Taxonomy" id="1658765"/>
    <lineage>
        <taxon>Bacteria</taxon>
        <taxon>Pseudomonadati</taxon>
        <taxon>Pseudomonadota</taxon>
        <taxon>Gammaproteobacteria</taxon>
        <taxon>Pseudomonadales</taxon>
        <taxon>Marinobacteraceae</taxon>
        <taxon>Marinobacter</taxon>
    </lineage>
</organism>
<comment type="caution">
    <text evidence="2">The sequence shown here is derived from an EMBL/GenBank/DDBJ whole genome shotgun (WGS) entry which is preliminary data.</text>
</comment>
<feature type="region of interest" description="Disordered" evidence="1">
    <location>
        <begin position="273"/>
        <end position="297"/>
    </location>
</feature>
<dbReference type="STRING" id="1658765.Msub_20002"/>
<dbReference type="Pfam" id="PF06074">
    <property type="entry name" value="Portal_Mu"/>
    <property type="match status" value="1"/>
</dbReference>
<gene>
    <name evidence="2" type="ORF">Msub_20002</name>
</gene>
<name>A0A0J7J312_9GAMM</name>
<keyword evidence="3" id="KW-1185">Reference proteome</keyword>